<dbReference type="Proteomes" id="UP000324222">
    <property type="component" value="Unassembled WGS sequence"/>
</dbReference>
<sequence length="130" mass="14912">MDCGHTGMREEVSEVQVCLGLEHKFWITRYVRTCVSKEVGSRPSESEAQCRLRRGTVWPEGWWRWRWLCWEELSSVVAVYRLVHGPYGSGPRRPAVCASQSSGSGLLDCMLVPFYPVQVTLHQCFIRHGV</sequence>
<evidence type="ECO:0000313" key="1">
    <source>
        <dbReference type="EMBL" id="MPC27637.1"/>
    </source>
</evidence>
<evidence type="ECO:0000313" key="2">
    <source>
        <dbReference type="Proteomes" id="UP000324222"/>
    </source>
</evidence>
<dbReference type="EMBL" id="VSRR010001779">
    <property type="protein sequence ID" value="MPC27637.1"/>
    <property type="molecule type" value="Genomic_DNA"/>
</dbReference>
<name>A0A5B7E2T3_PORTR</name>
<comment type="caution">
    <text evidence="1">The sequence shown here is derived from an EMBL/GenBank/DDBJ whole genome shotgun (WGS) entry which is preliminary data.</text>
</comment>
<dbReference type="AlphaFoldDB" id="A0A5B7E2T3"/>
<gene>
    <name evidence="1" type="ORF">E2C01_020812</name>
</gene>
<accession>A0A5B7E2T3</accession>
<reference evidence="1 2" key="1">
    <citation type="submission" date="2019-05" db="EMBL/GenBank/DDBJ databases">
        <title>Another draft genome of Portunus trituberculatus and its Hox gene families provides insights of decapod evolution.</title>
        <authorList>
            <person name="Jeong J.-H."/>
            <person name="Song I."/>
            <person name="Kim S."/>
            <person name="Choi T."/>
            <person name="Kim D."/>
            <person name="Ryu S."/>
            <person name="Kim W."/>
        </authorList>
    </citation>
    <scope>NUCLEOTIDE SEQUENCE [LARGE SCALE GENOMIC DNA]</scope>
    <source>
        <tissue evidence="1">Muscle</tissue>
    </source>
</reference>
<proteinExistence type="predicted"/>
<keyword evidence="2" id="KW-1185">Reference proteome</keyword>
<protein>
    <submittedName>
        <fullName evidence="1">Uncharacterized protein</fullName>
    </submittedName>
</protein>
<organism evidence="1 2">
    <name type="scientific">Portunus trituberculatus</name>
    <name type="common">Swimming crab</name>
    <name type="synonym">Neptunus trituberculatus</name>
    <dbReference type="NCBI Taxonomy" id="210409"/>
    <lineage>
        <taxon>Eukaryota</taxon>
        <taxon>Metazoa</taxon>
        <taxon>Ecdysozoa</taxon>
        <taxon>Arthropoda</taxon>
        <taxon>Crustacea</taxon>
        <taxon>Multicrustacea</taxon>
        <taxon>Malacostraca</taxon>
        <taxon>Eumalacostraca</taxon>
        <taxon>Eucarida</taxon>
        <taxon>Decapoda</taxon>
        <taxon>Pleocyemata</taxon>
        <taxon>Brachyura</taxon>
        <taxon>Eubrachyura</taxon>
        <taxon>Portunoidea</taxon>
        <taxon>Portunidae</taxon>
        <taxon>Portuninae</taxon>
        <taxon>Portunus</taxon>
    </lineage>
</organism>